<comment type="similarity">
    <text evidence="2">Belongs to the prokaryotic Ku family.</text>
</comment>
<sequence>MKAIWKGSIGFGLVNIPVKLFSAIQTSTLDLDMLDRKDHAPIRFKRVNEFSGREVDWANIVKGYKLNDDYVLLEETDFEEASPEKTKIIEIENFIELKSVDPIYFENTYYTEPEKGGIKAYWLLYEALKKTKKAGLSRFVLRSTENLCLIRPMEMENVLAIHKIRFPEEIRSISPLNLGDTSLSKKEMDMALELIKQYTSPFDIKDFKDTYTAALLKIIKAKASGKRPSIRKIKVSTTKSADLTEQLIKSLSAKKKVS</sequence>
<evidence type="ECO:0000313" key="4">
    <source>
        <dbReference type="EMBL" id="POY37308.1"/>
    </source>
</evidence>
<organism evidence="4 5">
    <name type="scientific">Solitalea longa</name>
    <dbReference type="NCBI Taxonomy" id="2079460"/>
    <lineage>
        <taxon>Bacteria</taxon>
        <taxon>Pseudomonadati</taxon>
        <taxon>Bacteroidota</taxon>
        <taxon>Sphingobacteriia</taxon>
        <taxon>Sphingobacteriales</taxon>
        <taxon>Sphingobacteriaceae</taxon>
        <taxon>Solitalea</taxon>
    </lineage>
</organism>
<reference evidence="4 5" key="1">
    <citation type="submission" date="2018-01" db="EMBL/GenBank/DDBJ databases">
        <authorList>
            <person name="Gaut B.S."/>
            <person name="Morton B.R."/>
            <person name="Clegg M.T."/>
            <person name="Duvall M.R."/>
        </authorList>
    </citation>
    <scope>NUCLEOTIDE SEQUENCE [LARGE SCALE GENOMIC DNA]</scope>
    <source>
        <strain evidence="4 5">HR-AV</strain>
    </source>
</reference>
<dbReference type="NCBIfam" id="TIGR02772">
    <property type="entry name" value="Ku_bact"/>
    <property type="match status" value="1"/>
</dbReference>
<keyword evidence="2" id="KW-0234">DNA repair</keyword>
<keyword evidence="1 2" id="KW-0238">DNA-binding</keyword>
<keyword evidence="2" id="KW-0233">DNA recombination</keyword>
<evidence type="ECO:0000256" key="2">
    <source>
        <dbReference type="HAMAP-Rule" id="MF_01875"/>
    </source>
</evidence>
<dbReference type="SMART" id="SM00559">
    <property type="entry name" value="Ku78"/>
    <property type="match status" value="1"/>
</dbReference>
<dbReference type="PANTHER" id="PTHR41251:SF1">
    <property type="entry name" value="NON-HOMOLOGOUS END JOINING PROTEIN KU"/>
    <property type="match status" value="1"/>
</dbReference>
<comment type="subunit">
    <text evidence="2">Homodimer. Interacts with LigD.</text>
</comment>
<dbReference type="Proteomes" id="UP000236893">
    <property type="component" value="Unassembled WGS sequence"/>
</dbReference>
<dbReference type="GO" id="GO:0006310">
    <property type="term" value="P:DNA recombination"/>
    <property type="evidence" value="ECO:0007669"/>
    <property type="project" value="UniProtKB-KW"/>
</dbReference>
<dbReference type="InterPro" id="IPR009187">
    <property type="entry name" value="Prok_Ku"/>
</dbReference>
<proteinExistence type="inferred from homology"/>
<protein>
    <recommendedName>
        <fullName evidence="2">Non-homologous end joining protein Ku</fullName>
    </recommendedName>
</protein>
<gene>
    <name evidence="2" type="primary">ku</name>
    <name evidence="4" type="ORF">C3K47_05960</name>
</gene>
<name>A0A2S5A403_9SPHI</name>
<keyword evidence="5" id="KW-1185">Reference proteome</keyword>
<dbReference type="Pfam" id="PF02735">
    <property type="entry name" value="Ku"/>
    <property type="match status" value="1"/>
</dbReference>
<accession>A0A2S5A403</accession>
<dbReference type="InterPro" id="IPR016194">
    <property type="entry name" value="SPOC-like_C_dom_sf"/>
</dbReference>
<dbReference type="Gene3D" id="2.40.290.10">
    <property type="match status" value="1"/>
</dbReference>
<dbReference type="InterPro" id="IPR006164">
    <property type="entry name" value="DNA_bd_Ku70/Ku80"/>
</dbReference>
<dbReference type="SUPFAM" id="SSF100939">
    <property type="entry name" value="SPOC domain-like"/>
    <property type="match status" value="1"/>
</dbReference>
<dbReference type="PANTHER" id="PTHR41251">
    <property type="entry name" value="NON-HOMOLOGOUS END JOINING PROTEIN KU"/>
    <property type="match status" value="1"/>
</dbReference>
<evidence type="ECO:0000259" key="3">
    <source>
        <dbReference type="SMART" id="SM00559"/>
    </source>
</evidence>
<dbReference type="GO" id="GO:0003690">
    <property type="term" value="F:double-stranded DNA binding"/>
    <property type="evidence" value="ECO:0007669"/>
    <property type="project" value="UniProtKB-UniRule"/>
</dbReference>
<dbReference type="HAMAP" id="MF_01875">
    <property type="entry name" value="Prokaryotic_Ku"/>
    <property type="match status" value="1"/>
</dbReference>
<dbReference type="GO" id="GO:0006303">
    <property type="term" value="P:double-strand break repair via nonhomologous end joining"/>
    <property type="evidence" value="ECO:0007669"/>
    <property type="project" value="UniProtKB-UniRule"/>
</dbReference>
<comment type="function">
    <text evidence="2">With LigD forms a non-homologous end joining (NHEJ) DNA repair enzyme, which repairs dsDNA breaks with reduced fidelity. Binds linear dsDNA with 5'- and 3'- overhangs but not closed circular dsDNA nor ssDNA. Recruits and stimulates the ligase activity of LigD.</text>
</comment>
<evidence type="ECO:0000313" key="5">
    <source>
        <dbReference type="Proteomes" id="UP000236893"/>
    </source>
</evidence>
<dbReference type="AlphaFoldDB" id="A0A2S5A403"/>
<comment type="caution">
    <text evidence="4">The sequence shown here is derived from an EMBL/GenBank/DDBJ whole genome shotgun (WGS) entry which is preliminary data.</text>
</comment>
<dbReference type="PIRSF" id="PIRSF006493">
    <property type="entry name" value="Prok_Ku"/>
    <property type="match status" value="1"/>
</dbReference>
<dbReference type="OrthoDB" id="9795084at2"/>
<evidence type="ECO:0000256" key="1">
    <source>
        <dbReference type="ARBA" id="ARBA00023125"/>
    </source>
</evidence>
<dbReference type="RefSeq" id="WP_103788215.1">
    <property type="nucleotide sequence ID" value="NZ_PQVF01000004.1"/>
</dbReference>
<keyword evidence="2" id="KW-0227">DNA damage</keyword>
<dbReference type="EMBL" id="PQVF01000004">
    <property type="protein sequence ID" value="POY37308.1"/>
    <property type="molecule type" value="Genomic_DNA"/>
</dbReference>
<feature type="domain" description="Ku" evidence="3">
    <location>
        <begin position="52"/>
        <end position="181"/>
    </location>
</feature>